<dbReference type="GO" id="GO:0006952">
    <property type="term" value="P:defense response"/>
    <property type="evidence" value="ECO:0007669"/>
    <property type="project" value="UniProtKB-KW"/>
</dbReference>
<evidence type="ECO:0000256" key="3">
    <source>
        <dbReference type="ARBA" id="ARBA00022737"/>
    </source>
</evidence>
<dbReference type="AlphaFoldDB" id="A0AB40BTU7"/>
<evidence type="ECO:0000259" key="8">
    <source>
        <dbReference type="Pfam" id="PF18052"/>
    </source>
</evidence>
<feature type="domain" description="NB-ARC" evidence="7">
    <location>
        <begin position="97"/>
        <end position="209"/>
    </location>
</feature>
<evidence type="ECO:0000256" key="5">
    <source>
        <dbReference type="ARBA" id="ARBA00022821"/>
    </source>
</evidence>
<sequence>MSSNGFKPSSRMLMLLSKEATRAKTWVDQVRDIAYDVEDIINTYIFKIHQHHRGSHGCFSSLMTTYACHPSRLTILHNLGNEIAKVKRRTEEIFANRSKYQQLVESMSKQFTVVNEGRMNKLKNEELKKMVYEHLKDRKYLVETDDVWTRRDWDNIKEVLPEMTNGSKVLLTTRNREVALHADRQIPLFDLKLLGEEDSWELFCKKVAPHMSYHC</sequence>
<keyword evidence="5" id="KW-0611">Plant defense</keyword>
<name>A0AB40BTU7_DIOCR</name>
<evidence type="ECO:0000256" key="2">
    <source>
        <dbReference type="ARBA" id="ARBA00022614"/>
    </source>
</evidence>
<evidence type="ECO:0000313" key="10">
    <source>
        <dbReference type="RefSeq" id="XP_039130860.1"/>
    </source>
</evidence>
<protein>
    <submittedName>
        <fullName evidence="10">Disease resistance RPP8-like protein 3</fullName>
    </submittedName>
</protein>
<dbReference type="GO" id="GO:0043531">
    <property type="term" value="F:ADP binding"/>
    <property type="evidence" value="ECO:0007669"/>
    <property type="project" value="InterPro"/>
</dbReference>
<dbReference type="InterPro" id="IPR041118">
    <property type="entry name" value="Rx_N"/>
</dbReference>
<organism evidence="9 10">
    <name type="scientific">Dioscorea cayennensis subsp. rotundata</name>
    <name type="common">White Guinea yam</name>
    <name type="synonym">Dioscorea rotundata</name>
    <dbReference type="NCBI Taxonomy" id="55577"/>
    <lineage>
        <taxon>Eukaryota</taxon>
        <taxon>Viridiplantae</taxon>
        <taxon>Streptophyta</taxon>
        <taxon>Embryophyta</taxon>
        <taxon>Tracheophyta</taxon>
        <taxon>Spermatophyta</taxon>
        <taxon>Magnoliopsida</taxon>
        <taxon>Liliopsida</taxon>
        <taxon>Dioscoreales</taxon>
        <taxon>Dioscoreaceae</taxon>
        <taxon>Dioscorea</taxon>
    </lineage>
</organism>
<dbReference type="GO" id="GO:0005524">
    <property type="term" value="F:ATP binding"/>
    <property type="evidence" value="ECO:0007669"/>
    <property type="project" value="UniProtKB-KW"/>
</dbReference>
<dbReference type="InterPro" id="IPR002182">
    <property type="entry name" value="NB-ARC"/>
</dbReference>
<dbReference type="PANTHER" id="PTHR36766">
    <property type="entry name" value="PLANT BROAD-SPECTRUM MILDEW RESISTANCE PROTEIN RPW8"/>
    <property type="match status" value="1"/>
</dbReference>
<evidence type="ECO:0000313" key="9">
    <source>
        <dbReference type="Proteomes" id="UP001515500"/>
    </source>
</evidence>
<dbReference type="RefSeq" id="XP_039130860.1">
    <property type="nucleotide sequence ID" value="XM_039274926.1"/>
</dbReference>
<reference evidence="10" key="1">
    <citation type="submission" date="2025-08" db="UniProtKB">
        <authorList>
            <consortium name="RefSeq"/>
        </authorList>
    </citation>
    <scope>IDENTIFICATION</scope>
</reference>
<dbReference type="GeneID" id="120267241"/>
<dbReference type="Proteomes" id="UP001515500">
    <property type="component" value="Chromosome 8"/>
</dbReference>
<comment type="similarity">
    <text evidence="1">Belongs to the disease resistance NB-LRR family.</text>
</comment>
<dbReference type="InterPro" id="IPR038005">
    <property type="entry name" value="RX-like_CC"/>
</dbReference>
<dbReference type="CDD" id="cd14798">
    <property type="entry name" value="RX-CC_like"/>
    <property type="match status" value="1"/>
</dbReference>
<keyword evidence="6" id="KW-0067">ATP-binding</keyword>
<dbReference type="InterPro" id="IPR027417">
    <property type="entry name" value="P-loop_NTPase"/>
</dbReference>
<evidence type="ECO:0000256" key="1">
    <source>
        <dbReference type="ARBA" id="ARBA00008894"/>
    </source>
</evidence>
<keyword evidence="2" id="KW-0433">Leucine-rich repeat</keyword>
<feature type="domain" description="Disease resistance N-terminal" evidence="8">
    <location>
        <begin position="22"/>
        <end position="55"/>
    </location>
</feature>
<gene>
    <name evidence="10" type="primary">LOC120267241</name>
</gene>
<dbReference type="Gene3D" id="3.40.50.300">
    <property type="entry name" value="P-loop containing nucleotide triphosphate hydrolases"/>
    <property type="match status" value="1"/>
</dbReference>
<accession>A0AB40BTU7</accession>
<evidence type="ECO:0000259" key="7">
    <source>
        <dbReference type="Pfam" id="PF00931"/>
    </source>
</evidence>
<evidence type="ECO:0000256" key="6">
    <source>
        <dbReference type="ARBA" id="ARBA00022840"/>
    </source>
</evidence>
<proteinExistence type="inferred from homology"/>
<evidence type="ECO:0000256" key="4">
    <source>
        <dbReference type="ARBA" id="ARBA00022741"/>
    </source>
</evidence>
<dbReference type="SUPFAM" id="SSF52540">
    <property type="entry name" value="P-loop containing nucleoside triphosphate hydrolases"/>
    <property type="match status" value="1"/>
</dbReference>
<dbReference type="Pfam" id="PF00931">
    <property type="entry name" value="NB-ARC"/>
    <property type="match status" value="1"/>
</dbReference>
<dbReference type="PANTHER" id="PTHR36766:SF30">
    <property type="entry name" value="TIR-NBS TYPE DISEASE RESISTANCE PROTEIN-RELATED"/>
    <property type="match status" value="1"/>
</dbReference>
<dbReference type="Pfam" id="PF18052">
    <property type="entry name" value="Rx_N"/>
    <property type="match status" value="1"/>
</dbReference>
<keyword evidence="4" id="KW-0547">Nucleotide-binding</keyword>
<keyword evidence="3" id="KW-0677">Repeat</keyword>
<keyword evidence="9" id="KW-1185">Reference proteome</keyword>